<evidence type="ECO:0000313" key="2">
    <source>
        <dbReference type="EMBL" id="KAG6665267.1"/>
    </source>
</evidence>
<reference evidence="2" key="1">
    <citation type="submission" date="2020-12" db="EMBL/GenBank/DDBJ databases">
        <title>WGS assembly of Carya illinoinensis cv. Pawnee.</title>
        <authorList>
            <person name="Platts A."/>
            <person name="Shu S."/>
            <person name="Wright S."/>
            <person name="Barry K."/>
            <person name="Edger P."/>
            <person name="Pires J.C."/>
            <person name="Schmutz J."/>
        </authorList>
    </citation>
    <scope>NUCLEOTIDE SEQUENCE</scope>
    <source>
        <tissue evidence="2">Leaf</tissue>
    </source>
</reference>
<name>A0A8T1RE90_CARIL</name>
<feature type="signal peptide" evidence="1">
    <location>
        <begin position="1"/>
        <end position="23"/>
    </location>
</feature>
<keyword evidence="1" id="KW-0732">Signal</keyword>
<evidence type="ECO:0000313" key="3">
    <source>
        <dbReference type="Proteomes" id="UP000811609"/>
    </source>
</evidence>
<dbReference type="Proteomes" id="UP000811609">
    <property type="component" value="Chromosome 2"/>
</dbReference>
<gene>
    <name evidence="2" type="ORF">CIPAW_02G149300</name>
</gene>
<evidence type="ECO:0000256" key="1">
    <source>
        <dbReference type="SAM" id="SignalP"/>
    </source>
</evidence>
<protein>
    <submittedName>
        <fullName evidence="2">Uncharacterized protein</fullName>
    </submittedName>
</protein>
<comment type="caution">
    <text evidence="2">The sequence shown here is derived from an EMBL/GenBank/DDBJ whole genome shotgun (WGS) entry which is preliminary data.</text>
</comment>
<dbReference type="EMBL" id="CM031810">
    <property type="protein sequence ID" value="KAG6665267.1"/>
    <property type="molecule type" value="Genomic_DNA"/>
</dbReference>
<proteinExistence type="predicted"/>
<keyword evidence="3" id="KW-1185">Reference proteome</keyword>
<sequence>MTLVGHLFKALPLVGFVLYVCESERKREKERAWLFPPSIVWTVDPGWVKGSCEGEEEIWSPSPGGICS</sequence>
<accession>A0A8T1RE90</accession>
<feature type="chain" id="PRO_5035921621" evidence="1">
    <location>
        <begin position="24"/>
        <end position="68"/>
    </location>
</feature>
<dbReference type="AlphaFoldDB" id="A0A8T1RE90"/>
<organism evidence="2 3">
    <name type="scientific">Carya illinoinensis</name>
    <name type="common">Pecan</name>
    <dbReference type="NCBI Taxonomy" id="32201"/>
    <lineage>
        <taxon>Eukaryota</taxon>
        <taxon>Viridiplantae</taxon>
        <taxon>Streptophyta</taxon>
        <taxon>Embryophyta</taxon>
        <taxon>Tracheophyta</taxon>
        <taxon>Spermatophyta</taxon>
        <taxon>Magnoliopsida</taxon>
        <taxon>eudicotyledons</taxon>
        <taxon>Gunneridae</taxon>
        <taxon>Pentapetalae</taxon>
        <taxon>rosids</taxon>
        <taxon>fabids</taxon>
        <taxon>Fagales</taxon>
        <taxon>Juglandaceae</taxon>
        <taxon>Carya</taxon>
    </lineage>
</organism>